<protein>
    <submittedName>
        <fullName evidence="2">GCN5-related N-acetyltransferase</fullName>
    </submittedName>
</protein>
<dbReference type="PANTHER" id="PTHR43072:SF8">
    <property type="entry name" value="ACYLTRANSFERASE FABY-RELATED"/>
    <property type="match status" value="1"/>
</dbReference>
<sequence>MKDRAIRFVRPGDARDAAGILAIYAPFVRDTPVTFEYTVPSIEEFTKRIEGIASVYPYLVCERDGEILAYAYASRHMERAAYAWDVQTSVYAAPDARGTGVARALYASLFRLLEELGYCNAYAVIAVPNPRSERFHASFGFVPAGVHHKSGYKGGAWHDVAWMEKTLAPHADTPVPPRPVTALDAAARERLLSPGIR</sequence>
<dbReference type="PROSITE" id="PS51186">
    <property type="entry name" value="GNAT"/>
    <property type="match status" value="1"/>
</dbReference>
<feature type="domain" description="N-acetyltransferase" evidence="1">
    <location>
        <begin position="7"/>
        <end position="168"/>
    </location>
</feature>
<dbReference type="CDD" id="cd04301">
    <property type="entry name" value="NAT_SF"/>
    <property type="match status" value="1"/>
</dbReference>
<name>A0A212KDH8_9DELT</name>
<dbReference type="Gene3D" id="3.40.630.30">
    <property type="match status" value="1"/>
</dbReference>
<dbReference type="InterPro" id="IPR016181">
    <property type="entry name" value="Acyl_CoA_acyltransferase"/>
</dbReference>
<dbReference type="InterPro" id="IPR000182">
    <property type="entry name" value="GNAT_dom"/>
</dbReference>
<dbReference type="EMBL" id="FLUQ01000005">
    <property type="protein sequence ID" value="SBW09701.1"/>
    <property type="molecule type" value="Genomic_DNA"/>
</dbReference>
<evidence type="ECO:0000313" key="2">
    <source>
        <dbReference type="EMBL" id="SBW09701.1"/>
    </source>
</evidence>
<proteinExistence type="predicted"/>
<keyword evidence="2" id="KW-0808">Transferase</keyword>
<gene>
    <name evidence="2" type="ORF">KL86DPRO_50250</name>
</gene>
<dbReference type="SUPFAM" id="SSF55729">
    <property type="entry name" value="Acyl-CoA N-acyltransferases (Nat)"/>
    <property type="match status" value="1"/>
</dbReference>
<dbReference type="Pfam" id="PF13420">
    <property type="entry name" value="Acetyltransf_4"/>
    <property type="match status" value="1"/>
</dbReference>
<dbReference type="PANTHER" id="PTHR43072">
    <property type="entry name" value="N-ACETYLTRANSFERASE"/>
    <property type="match status" value="1"/>
</dbReference>
<dbReference type="AlphaFoldDB" id="A0A212KDH8"/>
<organism evidence="2">
    <name type="scientific">uncultured delta proteobacterium</name>
    <dbReference type="NCBI Taxonomy" id="34034"/>
    <lineage>
        <taxon>Bacteria</taxon>
        <taxon>Deltaproteobacteria</taxon>
        <taxon>environmental samples</taxon>
    </lineage>
</organism>
<accession>A0A212KDH8</accession>
<dbReference type="GO" id="GO:0016747">
    <property type="term" value="F:acyltransferase activity, transferring groups other than amino-acyl groups"/>
    <property type="evidence" value="ECO:0007669"/>
    <property type="project" value="InterPro"/>
</dbReference>
<reference evidence="2" key="1">
    <citation type="submission" date="2016-04" db="EMBL/GenBank/DDBJ databases">
        <authorList>
            <person name="Evans L.H."/>
            <person name="Alamgir A."/>
            <person name="Owens N."/>
            <person name="Weber N.D."/>
            <person name="Virtaneva K."/>
            <person name="Barbian K."/>
            <person name="Babar A."/>
            <person name="Rosenke K."/>
        </authorList>
    </citation>
    <scope>NUCLEOTIDE SEQUENCE</scope>
    <source>
        <strain evidence="2">86</strain>
    </source>
</reference>
<evidence type="ECO:0000259" key="1">
    <source>
        <dbReference type="PROSITE" id="PS51186"/>
    </source>
</evidence>